<feature type="chain" id="PRO_5041416891" description="Sulfur globule protein CV3" evidence="1">
    <location>
        <begin position="23"/>
        <end position="104"/>
    </location>
</feature>
<organism evidence="2 3">
    <name type="scientific">Steinernema hermaphroditum</name>
    <dbReference type="NCBI Taxonomy" id="289476"/>
    <lineage>
        <taxon>Eukaryota</taxon>
        <taxon>Metazoa</taxon>
        <taxon>Ecdysozoa</taxon>
        <taxon>Nematoda</taxon>
        <taxon>Chromadorea</taxon>
        <taxon>Rhabditida</taxon>
        <taxon>Tylenchina</taxon>
        <taxon>Panagrolaimomorpha</taxon>
        <taxon>Strongyloidoidea</taxon>
        <taxon>Steinernematidae</taxon>
        <taxon>Steinernema</taxon>
    </lineage>
</organism>
<keyword evidence="3" id="KW-1185">Reference proteome</keyword>
<dbReference type="EMBL" id="JAUCMV010000001">
    <property type="protein sequence ID" value="KAK0422237.1"/>
    <property type="molecule type" value="Genomic_DNA"/>
</dbReference>
<proteinExistence type="predicted"/>
<gene>
    <name evidence="2" type="ORF">QR680_007452</name>
</gene>
<reference evidence="2" key="1">
    <citation type="submission" date="2023-06" db="EMBL/GenBank/DDBJ databases">
        <title>Genomic analysis of the entomopathogenic nematode Steinernema hermaphroditum.</title>
        <authorList>
            <person name="Schwarz E.M."/>
            <person name="Heppert J.K."/>
            <person name="Baniya A."/>
            <person name="Schwartz H.T."/>
            <person name="Tan C.-H."/>
            <person name="Antoshechkin I."/>
            <person name="Sternberg P.W."/>
            <person name="Goodrich-Blair H."/>
            <person name="Dillman A.R."/>
        </authorList>
    </citation>
    <scope>NUCLEOTIDE SEQUENCE</scope>
    <source>
        <strain evidence="2">PS9179</strain>
        <tissue evidence="2">Whole animal</tissue>
    </source>
</reference>
<sequence>MASRSLLLGLVAVFALFALSVAGEFDGYNVWGYGNPWTGYWALPKGYGVGYPGYGHIFARGYPGHTYGKEDKAQFLEGYPEYDNGYGYGHPAPAYRGYGYGHEH</sequence>
<feature type="signal peptide" evidence="1">
    <location>
        <begin position="1"/>
        <end position="22"/>
    </location>
</feature>
<evidence type="ECO:0000256" key="1">
    <source>
        <dbReference type="SAM" id="SignalP"/>
    </source>
</evidence>
<comment type="caution">
    <text evidence="2">The sequence shown here is derived from an EMBL/GenBank/DDBJ whole genome shotgun (WGS) entry which is preliminary data.</text>
</comment>
<protein>
    <recommendedName>
        <fullName evidence="4">Sulfur globule protein CV3</fullName>
    </recommendedName>
</protein>
<evidence type="ECO:0000313" key="2">
    <source>
        <dbReference type="EMBL" id="KAK0422237.1"/>
    </source>
</evidence>
<evidence type="ECO:0000313" key="3">
    <source>
        <dbReference type="Proteomes" id="UP001175271"/>
    </source>
</evidence>
<evidence type="ECO:0008006" key="4">
    <source>
        <dbReference type="Google" id="ProtNLM"/>
    </source>
</evidence>
<name>A0AA39M601_9BILA</name>
<dbReference type="Proteomes" id="UP001175271">
    <property type="component" value="Unassembled WGS sequence"/>
</dbReference>
<dbReference type="AlphaFoldDB" id="A0AA39M601"/>
<keyword evidence="1" id="KW-0732">Signal</keyword>
<accession>A0AA39M601</accession>